<dbReference type="AlphaFoldDB" id="A0AAD5R5E4"/>
<keyword evidence="2" id="KW-1185">Reference proteome</keyword>
<gene>
    <name evidence="1" type="ORF">KIN20_031651</name>
</gene>
<organism evidence="1 2">
    <name type="scientific">Parelaphostrongylus tenuis</name>
    <name type="common">Meningeal worm</name>
    <dbReference type="NCBI Taxonomy" id="148309"/>
    <lineage>
        <taxon>Eukaryota</taxon>
        <taxon>Metazoa</taxon>
        <taxon>Ecdysozoa</taxon>
        <taxon>Nematoda</taxon>
        <taxon>Chromadorea</taxon>
        <taxon>Rhabditida</taxon>
        <taxon>Rhabditina</taxon>
        <taxon>Rhabditomorpha</taxon>
        <taxon>Strongyloidea</taxon>
        <taxon>Metastrongylidae</taxon>
        <taxon>Parelaphostrongylus</taxon>
    </lineage>
</organism>
<dbReference type="EMBL" id="JAHQIW010006716">
    <property type="protein sequence ID" value="KAJ1370018.1"/>
    <property type="molecule type" value="Genomic_DNA"/>
</dbReference>
<evidence type="ECO:0000313" key="1">
    <source>
        <dbReference type="EMBL" id="KAJ1370018.1"/>
    </source>
</evidence>
<name>A0AAD5R5E4_PARTN</name>
<evidence type="ECO:0000313" key="2">
    <source>
        <dbReference type="Proteomes" id="UP001196413"/>
    </source>
</evidence>
<protein>
    <submittedName>
        <fullName evidence="1">Uncharacterized protein</fullName>
    </submittedName>
</protein>
<accession>A0AAD5R5E4</accession>
<sequence length="71" mass="8576">MRMETLITEIRESLNNRRLTYIEEEPDDMVIIRPIDLLQSDMILTYPFETMQEFKQAVPSSHKLIEEYRTI</sequence>
<comment type="caution">
    <text evidence="1">The sequence shown here is derived from an EMBL/GenBank/DDBJ whole genome shotgun (WGS) entry which is preliminary data.</text>
</comment>
<proteinExistence type="predicted"/>
<dbReference type="Proteomes" id="UP001196413">
    <property type="component" value="Unassembled WGS sequence"/>
</dbReference>
<reference evidence="1" key="1">
    <citation type="submission" date="2021-06" db="EMBL/GenBank/DDBJ databases">
        <title>Parelaphostrongylus tenuis whole genome reference sequence.</title>
        <authorList>
            <person name="Garwood T.J."/>
            <person name="Larsen P.A."/>
            <person name="Fountain-Jones N.M."/>
            <person name="Garbe J.R."/>
            <person name="Macchietto M.G."/>
            <person name="Kania S.A."/>
            <person name="Gerhold R.W."/>
            <person name="Richards J.E."/>
            <person name="Wolf T.M."/>
        </authorList>
    </citation>
    <scope>NUCLEOTIDE SEQUENCE</scope>
    <source>
        <strain evidence="1">MNPRO001-30</strain>
        <tissue evidence="1">Meninges</tissue>
    </source>
</reference>